<dbReference type="Proteomes" id="UP000547976">
    <property type="component" value="Unassembled WGS sequence"/>
</dbReference>
<name>A0A8H5Q4G6_GIBSU</name>
<accession>A0A8H5Q4G6</accession>
<proteinExistence type="predicted"/>
<organism evidence="1 2">
    <name type="scientific">Gibberella subglutinans</name>
    <name type="common">Fusarium subglutinans</name>
    <dbReference type="NCBI Taxonomy" id="42677"/>
    <lineage>
        <taxon>Eukaryota</taxon>
        <taxon>Fungi</taxon>
        <taxon>Dikarya</taxon>
        <taxon>Ascomycota</taxon>
        <taxon>Pezizomycotina</taxon>
        <taxon>Sordariomycetes</taxon>
        <taxon>Hypocreomycetidae</taxon>
        <taxon>Hypocreales</taxon>
        <taxon>Nectriaceae</taxon>
        <taxon>Fusarium</taxon>
        <taxon>Fusarium fujikuroi species complex</taxon>
    </lineage>
</organism>
<evidence type="ECO:0000313" key="2">
    <source>
        <dbReference type="Proteomes" id="UP000547976"/>
    </source>
</evidence>
<dbReference type="RefSeq" id="XP_036539594.1">
    <property type="nucleotide sequence ID" value="XM_036682947.1"/>
</dbReference>
<dbReference type="OrthoDB" id="4788824at2759"/>
<dbReference type="EMBL" id="JAAOAV010000044">
    <property type="protein sequence ID" value="KAF5608084.1"/>
    <property type="molecule type" value="Genomic_DNA"/>
</dbReference>
<gene>
    <name evidence="1" type="ORF">FSUBG_4908</name>
</gene>
<evidence type="ECO:0000313" key="1">
    <source>
        <dbReference type="EMBL" id="KAF5608084.1"/>
    </source>
</evidence>
<keyword evidence="2" id="KW-1185">Reference proteome</keyword>
<dbReference type="GeneID" id="59317665"/>
<dbReference type="AlphaFoldDB" id="A0A8H5Q4G6"/>
<reference evidence="1 2" key="1">
    <citation type="submission" date="2020-05" db="EMBL/GenBank/DDBJ databases">
        <title>Identification and distribution of gene clusters putatively required for synthesis of sphingolipid metabolism inhibitors in phylogenetically diverse species of the filamentous fungus Fusarium.</title>
        <authorList>
            <person name="Kim H.-S."/>
            <person name="Busman M."/>
            <person name="Brown D.W."/>
            <person name="Divon H."/>
            <person name="Uhlig S."/>
            <person name="Proctor R.H."/>
        </authorList>
    </citation>
    <scope>NUCLEOTIDE SEQUENCE [LARGE SCALE GENOMIC DNA]</scope>
    <source>
        <strain evidence="1 2">NRRL 66333</strain>
    </source>
</reference>
<comment type="caution">
    <text evidence="1">The sequence shown here is derived from an EMBL/GenBank/DDBJ whole genome shotgun (WGS) entry which is preliminary data.</text>
</comment>
<protein>
    <submittedName>
        <fullName evidence="1">Uncharacterized protein</fullName>
    </submittedName>
</protein>
<sequence>MLSQGRLPGHPGFETFEVISALSKEAAAALEKETGPFWLVPLKVGDFGIIHTGGKNNNSLDDGNLIDYPIVQLLRRTDKGIKAGYGTTLLEGRAGLCQVPLENIRLGASLTGPGVPLVQDAMYPPRLLFNTVFKNFDCYIDFLQVTDPSDV</sequence>